<dbReference type="Gene3D" id="1.20.1720.10">
    <property type="entry name" value="Multidrug resistance protein D"/>
    <property type="match status" value="1"/>
</dbReference>
<evidence type="ECO:0000256" key="3">
    <source>
        <dbReference type="ARBA" id="ARBA00022475"/>
    </source>
</evidence>
<dbReference type="Pfam" id="PF07690">
    <property type="entry name" value="MFS_1"/>
    <property type="match status" value="1"/>
</dbReference>
<keyword evidence="2" id="KW-0813">Transport</keyword>
<comment type="subcellular location">
    <subcellularLocation>
        <location evidence="1">Membrane</location>
        <topology evidence="1">Multi-pass membrane protein</topology>
    </subcellularLocation>
</comment>
<dbReference type="GO" id="GO:0016020">
    <property type="term" value="C:membrane"/>
    <property type="evidence" value="ECO:0007669"/>
    <property type="project" value="UniProtKB-SubCell"/>
</dbReference>
<keyword evidence="10" id="KW-1185">Reference proteome</keyword>
<dbReference type="InterPro" id="IPR011701">
    <property type="entry name" value="MFS"/>
</dbReference>
<evidence type="ECO:0000259" key="8">
    <source>
        <dbReference type="PROSITE" id="PS50850"/>
    </source>
</evidence>
<feature type="transmembrane region" description="Helical" evidence="7">
    <location>
        <begin position="408"/>
        <end position="430"/>
    </location>
</feature>
<evidence type="ECO:0000313" key="9">
    <source>
        <dbReference type="EMBL" id="MCT4704194.1"/>
    </source>
</evidence>
<dbReference type="RefSeq" id="WP_271124854.1">
    <property type="nucleotide sequence ID" value="NZ_JALHAN010000069.1"/>
</dbReference>
<feature type="transmembrane region" description="Helical" evidence="7">
    <location>
        <begin position="280"/>
        <end position="305"/>
    </location>
</feature>
<feature type="transmembrane region" description="Helical" evidence="7">
    <location>
        <begin position="450"/>
        <end position="468"/>
    </location>
</feature>
<dbReference type="EMBL" id="JALHAP010000082">
    <property type="protein sequence ID" value="MCT4704194.1"/>
    <property type="molecule type" value="Genomic_DNA"/>
</dbReference>
<accession>A0A9X3ACZ5</accession>
<feature type="transmembrane region" description="Helical" evidence="7">
    <location>
        <begin position="344"/>
        <end position="364"/>
    </location>
</feature>
<sequence>MELFSSKPGDDGLPGRERGFAMAAVMTVTTMGVFDGSVVNIALPQIARSLNVSPAAAVWVSNGYLLSAAMTLAIFAALAARLGFRTLFALGLGLFTLSSLGCALSSSLAALTGMRLLQGIGGAATLSIAPAILRTVFPSRLLGRILGLNALLIAASTAIAPVLGGAMLSALSWQWLFVINVPLGAIAMALALRAIPGRSEAVNKPFDFVGAILSAVMLGGLILAASAFSQSDGQEVTSSTLTAAVAYGLVALIAGGMFIRCQRRAANPLLPLEIFRSARFSLAALTSLASFISQGMTFVALPFLFQSVYGYSAFASALLFLPWPAGIVLVAPHAGRLADRYSPAIISSVGLCIFACGLVLLALLPEHAQPWDVVARSLLCGIGFGCFQSPNNREMLSNVAREHSGYASGVLAIVRTFGQCLGTAFVGVILSATAQPALKNVIQQDLAVRLSLWAAAFATVMAIVFSISRLRDRAKQHKPV</sequence>
<evidence type="ECO:0000313" key="10">
    <source>
        <dbReference type="Proteomes" id="UP001150641"/>
    </source>
</evidence>
<evidence type="ECO:0000256" key="5">
    <source>
        <dbReference type="ARBA" id="ARBA00022989"/>
    </source>
</evidence>
<evidence type="ECO:0000256" key="4">
    <source>
        <dbReference type="ARBA" id="ARBA00022692"/>
    </source>
</evidence>
<dbReference type="SUPFAM" id="SSF103473">
    <property type="entry name" value="MFS general substrate transporter"/>
    <property type="match status" value="1"/>
</dbReference>
<dbReference type="InterPro" id="IPR020846">
    <property type="entry name" value="MFS_dom"/>
</dbReference>
<dbReference type="Proteomes" id="UP001150641">
    <property type="component" value="Unassembled WGS sequence"/>
</dbReference>
<feature type="transmembrane region" description="Helical" evidence="7">
    <location>
        <begin position="311"/>
        <end position="332"/>
    </location>
</feature>
<evidence type="ECO:0000256" key="6">
    <source>
        <dbReference type="ARBA" id="ARBA00023136"/>
    </source>
</evidence>
<keyword evidence="6 7" id="KW-0472">Membrane</keyword>
<name>A0A9X3ACZ5_9ENTR</name>
<dbReference type="CDD" id="cd17321">
    <property type="entry name" value="MFS_MMR_MDR_like"/>
    <property type="match status" value="1"/>
</dbReference>
<dbReference type="GO" id="GO:0022857">
    <property type="term" value="F:transmembrane transporter activity"/>
    <property type="evidence" value="ECO:0007669"/>
    <property type="project" value="InterPro"/>
</dbReference>
<feature type="transmembrane region" description="Helical" evidence="7">
    <location>
        <begin position="370"/>
        <end position="387"/>
    </location>
</feature>
<feature type="transmembrane region" description="Helical" evidence="7">
    <location>
        <begin position="145"/>
        <end position="167"/>
    </location>
</feature>
<dbReference type="AlphaFoldDB" id="A0A9X3ACZ5"/>
<evidence type="ECO:0000256" key="1">
    <source>
        <dbReference type="ARBA" id="ARBA00004141"/>
    </source>
</evidence>
<dbReference type="PROSITE" id="PS50850">
    <property type="entry name" value="MFS"/>
    <property type="match status" value="1"/>
</dbReference>
<keyword evidence="5 7" id="KW-1133">Transmembrane helix</keyword>
<gene>
    <name evidence="9" type="ORF">MUA00_20675</name>
</gene>
<reference evidence="9" key="1">
    <citation type="submission" date="2022-03" db="EMBL/GenBank/DDBJ databases">
        <title>Proposal of a novel genus Dryocolo and two novel species.</title>
        <authorList>
            <person name="Maddock D.W."/>
            <person name="Brady C.L."/>
            <person name="Denman S."/>
            <person name="Arnold D."/>
        </authorList>
    </citation>
    <scope>NUCLEOTIDE SEQUENCE</scope>
    <source>
        <strain evidence="9">H6W4</strain>
    </source>
</reference>
<feature type="domain" description="Major facilitator superfamily (MFS) profile" evidence="8">
    <location>
        <begin position="21"/>
        <end position="474"/>
    </location>
</feature>
<dbReference type="Gene3D" id="1.20.1250.20">
    <property type="entry name" value="MFS general substrate transporter like domains"/>
    <property type="match status" value="1"/>
</dbReference>
<protein>
    <submittedName>
        <fullName evidence="9">MFS transporter</fullName>
    </submittedName>
</protein>
<comment type="caution">
    <text evidence="9">The sequence shown here is derived from an EMBL/GenBank/DDBJ whole genome shotgun (WGS) entry which is preliminary data.</text>
</comment>
<dbReference type="PANTHER" id="PTHR42718:SF9">
    <property type="entry name" value="MAJOR FACILITATOR SUPERFAMILY MULTIDRUG TRANSPORTER MFSC"/>
    <property type="match status" value="1"/>
</dbReference>
<feature type="transmembrane region" description="Helical" evidence="7">
    <location>
        <begin position="173"/>
        <end position="196"/>
    </location>
</feature>
<organism evidence="9 10">
    <name type="scientific">Dryocola boscaweniae</name>
    <dbReference type="NCBI Taxonomy" id="2925397"/>
    <lineage>
        <taxon>Bacteria</taxon>
        <taxon>Pseudomonadati</taxon>
        <taxon>Pseudomonadota</taxon>
        <taxon>Gammaproteobacteria</taxon>
        <taxon>Enterobacterales</taxon>
        <taxon>Enterobacteriaceae</taxon>
        <taxon>Dryocola</taxon>
    </lineage>
</organism>
<proteinExistence type="predicted"/>
<evidence type="ECO:0000256" key="7">
    <source>
        <dbReference type="SAM" id="Phobius"/>
    </source>
</evidence>
<keyword evidence="3" id="KW-1003">Cell membrane</keyword>
<feature type="transmembrane region" description="Helical" evidence="7">
    <location>
        <begin position="20"/>
        <end position="43"/>
    </location>
</feature>
<dbReference type="PRINTS" id="PR01036">
    <property type="entry name" value="TCRTETB"/>
</dbReference>
<feature type="transmembrane region" description="Helical" evidence="7">
    <location>
        <begin position="208"/>
        <end position="228"/>
    </location>
</feature>
<feature type="transmembrane region" description="Helical" evidence="7">
    <location>
        <begin position="63"/>
        <end position="80"/>
    </location>
</feature>
<dbReference type="PANTHER" id="PTHR42718">
    <property type="entry name" value="MAJOR FACILITATOR SUPERFAMILY MULTIDRUG TRANSPORTER MFSC"/>
    <property type="match status" value="1"/>
</dbReference>
<keyword evidence="4 7" id="KW-0812">Transmembrane</keyword>
<dbReference type="InterPro" id="IPR036259">
    <property type="entry name" value="MFS_trans_sf"/>
</dbReference>
<feature type="transmembrane region" description="Helical" evidence="7">
    <location>
        <begin position="87"/>
        <end position="110"/>
    </location>
</feature>
<feature type="transmembrane region" description="Helical" evidence="7">
    <location>
        <begin position="240"/>
        <end position="259"/>
    </location>
</feature>
<evidence type="ECO:0000256" key="2">
    <source>
        <dbReference type="ARBA" id="ARBA00022448"/>
    </source>
</evidence>